<dbReference type="Proteomes" id="UP000799118">
    <property type="component" value="Unassembled WGS sequence"/>
</dbReference>
<feature type="coiled-coil region" evidence="4">
    <location>
        <begin position="841"/>
        <end position="907"/>
    </location>
</feature>
<dbReference type="GO" id="GO:0006406">
    <property type="term" value="P:mRNA export from nucleus"/>
    <property type="evidence" value="ECO:0007669"/>
    <property type="project" value="TreeGrafter"/>
</dbReference>
<reference evidence="9" key="1">
    <citation type="journal article" date="2019" name="Environ. Microbiol.">
        <title>Fungal ecological strategies reflected in gene transcription - a case study of two litter decomposers.</title>
        <authorList>
            <person name="Barbi F."/>
            <person name="Kohler A."/>
            <person name="Barry K."/>
            <person name="Baskaran P."/>
            <person name="Daum C."/>
            <person name="Fauchery L."/>
            <person name="Ihrmark K."/>
            <person name="Kuo A."/>
            <person name="LaButti K."/>
            <person name="Lipzen A."/>
            <person name="Morin E."/>
            <person name="Grigoriev I.V."/>
            <person name="Henrissat B."/>
            <person name="Lindahl B."/>
            <person name="Martin F."/>
        </authorList>
    </citation>
    <scope>NUCLEOTIDE SEQUENCE</scope>
    <source>
        <strain evidence="9">JB14</strain>
    </source>
</reference>
<evidence type="ECO:0000256" key="5">
    <source>
        <dbReference type="SAM" id="MobiDB-lite"/>
    </source>
</evidence>
<evidence type="ECO:0000259" key="8">
    <source>
        <dbReference type="Pfam" id="PF25785"/>
    </source>
</evidence>
<dbReference type="GO" id="GO:0005643">
    <property type="term" value="C:nuclear pore"/>
    <property type="evidence" value="ECO:0007669"/>
    <property type="project" value="TreeGrafter"/>
</dbReference>
<feature type="coiled-coil region" evidence="4">
    <location>
        <begin position="206"/>
        <end position="233"/>
    </location>
</feature>
<feature type="domain" description="NUA/TPR/MLP1-2-like" evidence="8">
    <location>
        <begin position="503"/>
        <end position="601"/>
    </location>
</feature>
<dbReference type="InterPro" id="IPR012929">
    <property type="entry name" value="Nucleoprot-TPR/MLP1-2_dom"/>
</dbReference>
<feature type="coiled-coil region" evidence="4">
    <location>
        <begin position="1512"/>
        <end position="1539"/>
    </location>
</feature>
<dbReference type="GO" id="GO:0017056">
    <property type="term" value="F:structural constituent of nuclear pore"/>
    <property type="evidence" value="ECO:0007669"/>
    <property type="project" value="TreeGrafter"/>
</dbReference>
<feature type="coiled-coil region" evidence="4">
    <location>
        <begin position="63"/>
        <end position="136"/>
    </location>
</feature>
<keyword evidence="3" id="KW-0539">Nucleus</keyword>
<dbReference type="PANTHER" id="PTHR18898:SF2">
    <property type="entry name" value="NUCLEOPROTEIN TPR"/>
    <property type="match status" value="1"/>
</dbReference>
<evidence type="ECO:0000259" key="7">
    <source>
        <dbReference type="Pfam" id="PF25481"/>
    </source>
</evidence>
<feature type="coiled-coil region" evidence="4">
    <location>
        <begin position="704"/>
        <end position="808"/>
    </location>
</feature>
<gene>
    <name evidence="9" type="ORF">BT96DRAFT_923841</name>
</gene>
<feature type="compositionally biased region" description="Basic and acidic residues" evidence="5">
    <location>
        <begin position="1059"/>
        <end position="1078"/>
    </location>
</feature>
<dbReference type="GO" id="GO:0006606">
    <property type="term" value="P:protein import into nucleus"/>
    <property type="evidence" value="ECO:0007669"/>
    <property type="project" value="InterPro"/>
</dbReference>
<comment type="subcellular location">
    <subcellularLocation>
        <location evidence="1">Nucleus</location>
    </subcellularLocation>
</comment>
<feature type="coiled-coil region" evidence="4">
    <location>
        <begin position="1211"/>
        <end position="1257"/>
    </location>
</feature>
<feature type="region of interest" description="Disordered" evidence="5">
    <location>
        <begin position="1"/>
        <end position="28"/>
    </location>
</feature>
<dbReference type="Gene3D" id="1.10.287.1490">
    <property type="match status" value="2"/>
</dbReference>
<feature type="compositionally biased region" description="Polar residues" evidence="5">
    <location>
        <begin position="1587"/>
        <end position="1598"/>
    </location>
</feature>
<feature type="domain" description="Nucleoprotein TPR/MPL1" evidence="7">
    <location>
        <begin position="203"/>
        <end position="272"/>
    </location>
</feature>
<organism evidence="9 10">
    <name type="scientific">Gymnopus androsaceus JB14</name>
    <dbReference type="NCBI Taxonomy" id="1447944"/>
    <lineage>
        <taxon>Eukaryota</taxon>
        <taxon>Fungi</taxon>
        <taxon>Dikarya</taxon>
        <taxon>Basidiomycota</taxon>
        <taxon>Agaricomycotina</taxon>
        <taxon>Agaricomycetes</taxon>
        <taxon>Agaricomycetidae</taxon>
        <taxon>Agaricales</taxon>
        <taxon>Marasmiineae</taxon>
        <taxon>Omphalotaceae</taxon>
        <taxon>Gymnopus</taxon>
    </lineage>
</organism>
<dbReference type="Pfam" id="PF25481">
    <property type="entry name" value="Nucleoprot-TPR"/>
    <property type="match status" value="1"/>
</dbReference>
<evidence type="ECO:0000313" key="9">
    <source>
        <dbReference type="EMBL" id="KAE9393889.1"/>
    </source>
</evidence>
<keyword evidence="2 4" id="KW-0175">Coiled coil</keyword>
<dbReference type="PANTHER" id="PTHR18898">
    <property type="entry name" value="NUCLEOPROTEIN TPR-RELATED"/>
    <property type="match status" value="1"/>
</dbReference>
<evidence type="ECO:0000256" key="3">
    <source>
        <dbReference type="ARBA" id="ARBA00023242"/>
    </source>
</evidence>
<evidence type="ECO:0000256" key="2">
    <source>
        <dbReference type="ARBA" id="ARBA00023054"/>
    </source>
</evidence>
<dbReference type="InterPro" id="IPR057974">
    <property type="entry name" value="NUA/TPR/MLP1-2-like_dom"/>
</dbReference>
<dbReference type="InterPro" id="IPR057577">
    <property type="entry name" value="Nucleoprot-TPR/MLP1_dom"/>
</dbReference>
<feature type="region of interest" description="Disordered" evidence="5">
    <location>
        <begin position="1167"/>
        <end position="1198"/>
    </location>
</feature>
<protein>
    <submittedName>
        <fullName evidence="9">Uncharacterized protein</fullName>
    </submittedName>
</protein>
<dbReference type="OrthoDB" id="343070at2759"/>
<feature type="coiled-coil region" evidence="4">
    <location>
        <begin position="280"/>
        <end position="371"/>
    </location>
</feature>
<evidence type="ECO:0000259" key="6">
    <source>
        <dbReference type="Pfam" id="PF07926"/>
    </source>
</evidence>
<accession>A0A6A4H6P6</accession>
<evidence type="ECO:0000256" key="4">
    <source>
        <dbReference type="SAM" id="Coils"/>
    </source>
</evidence>
<dbReference type="Pfam" id="PF07926">
    <property type="entry name" value="TPR_MLP1_2"/>
    <property type="match status" value="1"/>
</dbReference>
<keyword evidence="10" id="KW-1185">Reference proteome</keyword>
<feature type="compositionally biased region" description="Gly residues" evidence="5">
    <location>
        <begin position="1800"/>
        <end position="1811"/>
    </location>
</feature>
<proteinExistence type="predicted"/>
<feature type="domain" description="Nucleoprotein TPR/MLP1-2" evidence="6">
    <location>
        <begin position="1043"/>
        <end position="1170"/>
    </location>
</feature>
<feature type="coiled-coil region" evidence="4">
    <location>
        <begin position="1285"/>
        <end position="1464"/>
    </location>
</feature>
<evidence type="ECO:0000313" key="10">
    <source>
        <dbReference type="Proteomes" id="UP000799118"/>
    </source>
</evidence>
<name>A0A6A4H6P6_9AGAR</name>
<feature type="compositionally biased region" description="Low complexity" evidence="5">
    <location>
        <begin position="1748"/>
        <end position="1799"/>
    </location>
</feature>
<dbReference type="Pfam" id="PF25785">
    <property type="entry name" value="TPR"/>
    <property type="match status" value="1"/>
</dbReference>
<evidence type="ECO:0000256" key="1">
    <source>
        <dbReference type="ARBA" id="ARBA00004123"/>
    </source>
</evidence>
<feature type="compositionally biased region" description="Low complexity" evidence="5">
    <location>
        <begin position="1720"/>
        <end position="1739"/>
    </location>
</feature>
<sequence>MVGTRRTSKLPAAVDEEEGGSSSKTFTVPIPENFDLDGLTNLVPDLNVHSPSPDALLNLYQLLLEQSGIIDATQREVDELRAEAEKKDVELDQALQDREQASKDMEQQAEQLQEELAQVKQERDNLVASNSELQARVTTLSTFQSSSSNQAEELKHRLGGCRAWLVKSTKRWKPKSERCVPRRHPPRCAIQIFILFYYTHCYQFKLESLNQQLQLAQSEVERVNSELATKSEEYGNYRRTKQAEFVTLQANLSDATQNYSSSQATLKALQSSHTSQTHQLTQALTKVQDLTGQLAEQEATYSTEAKSLRRLVEMLEEREKQTKTIMDDIERRWNMEEEKRESQDAGIRAEVEREKKGRELAEHKVEQLEKVLEKMGRGELPIPGRGAPMTPGRRVSGVLDEANDGLMNLSPTIAIASRVQKNGKSFTEVYKDYVELQEVHEKKCAEYVRMEHALADVIAQVQERAPLLNEQRVEYNRVTAEASLLSSQLAQAMADRDSQAKVAQENAEKLQKSSHENDLLVRQLDDLGRQVRHLLREATRRDDINFPSDEELENIAPAEDVQTVITNNLVLFRSIDGLQEQNQKLIKLVRQLGDKMESDEKAYKVAMQKEQEEAIRETYAIIQDLDAKLEQQKKHSDSVIQAYAQERDALKAMVARANQAGGSSGVVNSSGEIDLSGASSTLAKELSDIQSQFDTYRTEMGVDSVRLREDNIAAQREIGQLQANLAKATAKNENQTERNHMLQEQISLQNQELNDLTKRNQQLFDQWTRVDVECGRVSEDLHVANARVEQLRNECANLRAEKSIWESVQGRLVEENKSLAMERSHLSDLMTNVQKMHNDLERSGENDRRRLENQLQVLESQSQDLRNQITQERDSVRNITLQKEVEVRELQNRLDKSTREALAVAETSKVHLEERVGDLTKHMKGNEEKLAVYERRGSQQLEAEVAELRSALKVAEFDLAQAKSHVQQFQSISEANETALREFQSTHEEYKASTDAQIAKYESDRQALEERLQAVQTELSELTAKHHDLQKQYEDERSAWANDKKTLEDTIVDLSTSEKVSESDRSTRDSEIKQQEERAKAAEERYTNELLSHAESRKTLESLKKQLASVQAAVRDSRTAAETASAKLASSEISWQQQKQALDNEVKELQKRSNDLVEQNNLLHKHLDSVSSQATRIRQATESTTSTDVAESDANDNTDTKLSELRSVVAYLRKEKEIVDLQLELSKQEATRMKSQIDHLQQTLNETRRTLSEEREKAVEAAASSAQHDELMERINQMNILRESNATLRADSEAHAKRAKELETKLQLLGKQLEPAKEEARVANAELVARDTQIKRLEEENRRWQARNQQLLTKYDRVDPSEMQSLKDEIDRLKAEKVSLEETIGQRENDVTQHKARVKAVEDNLANYRETFSKNMSTFKANLGELNAAKSKLTSEKKELEEKITSLEKQTRELQATNTSLQAEKAVLESSKGTVSQPDGAANAEVASLRAERDQLLAEKANWAPPAWDAEKTALTAARDKAEAELKDMTAKFENSSNTAKSNKAAFERLSARYQALNKAREEDGQKAAAAQGAAVSAAIEKVKSEVQATPTGQVSSDESVKKHQEELKALEERLTAKHQAELKLAVEKATSGTASSSNGDVQAAEREAKFAEELLAAVESGRMEAASKMKIKDSQVIRAQTKLKEYEAQIQAWKTQGIIAQDFKIVPLPAKAPPPPSPSVTSSPSAASIAPTPASGSANAGLPRKPSVPSVGNPASSVVASSSAPPVTAPVTTPAGRGRGGPATARGAGAARGAVRGVVRGGAPGAGAGRGAPLKQQPPLSGGITIQGAAKRPAPDSAGDDSLVKRIKTATGGPVSLKRPPPGS</sequence>
<feature type="compositionally biased region" description="Polar residues" evidence="5">
    <location>
        <begin position="1169"/>
        <end position="1189"/>
    </location>
</feature>
<feature type="region of interest" description="Disordered" evidence="5">
    <location>
        <begin position="1586"/>
        <end position="1605"/>
    </location>
</feature>
<feature type="region of interest" description="Disordered" evidence="5">
    <location>
        <begin position="1055"/>
        <end position="1078"/>
    </location>
</feature>
<feature type="region of interest" description="Disordered" evidence="5">
    <location>
        <begin position="1710"/>
        <end position="1865"/>
    </location>
</feature>
<dbReference type="EMBL" id="ML769562">
    <property type="protein sequence ID" value="KAE9393889.1"/>
    <property type="molecule type" value="Genomic_DNA"/>
</dbReference>